<dbReference type="Pfam" id="PF13517">
    <property type="entry name" value="FG-GAP_3"/>
    <property type="match status" value="2"/>
</dbReference>
<dbReference type="Gene3D" id="2.130.10.130">
    <property type="entry name" value="Integrin alpha, N-terminal"/>
    <property type="match status" value="1"/>
</dbReference>
<evidence type="ECO:0000313" key="2">
    <source>
        <dbReference type="EMBL" id="MFD2169643.1"/>
    </source>
</evidence>
<comment type="caution">
    <text evidence="2">The sequence shown here is derived from an EMBL/GenBank/DDBJ whole genome shotgun (WGS) entry which is preliminary data.</text>
</comment>
<organism evidence="2 3">
    <name type="scientific">Tumebacillus lipolyticus</name>
    <dbReference type="NCBI Taxonomy" id="1280370"/>
    <lineage>
        <taxon>Bacteria</taxon>
        <taxon>Bacillati</taxon>
        <taxon>Bacillota</taxon>
        <taxon>Bacilli</taxon>
        <taxon>Bacillales</taxon>
        <taxon>Alicyclobacillaceae</taxon>
        <taxon>Tumebacillus</taxon>
    </lineage>
</organism>
<keyword evidence="3" id="KW-1185">Reference proteome</keyword>
<gene>
    <name evidence="2" type="ORF">ACFSOY_06510</name>
</gene>
<dbReference type="InterPro" id="IPR018763">
    <property type="entry name" value="DUF2334"/>
</dbReference>
<dbReference type="PANTHER" id="PTHR46580">
    <property type="entry name" value="SENSOR KINASE-RELATED"/>
    <property type="match status" value="1"/>
</dbReference>
<protein>
    <submittedName>
        <fullName evidence="2">DUF2334 domain-containing protein</fullName>
    </submittedName>
</protein>
<proteinExistence type="predicted"/>
<name>A0ABW4ZUE5_9BACL</name>
<dbReference type="Pfam" id="PF10096">
    <property type="entry name" value="DUF2334"/>
    <property type="match status" value="1"/>
</dbReference>
<dbReference type="PANTHER" id="PTHR46580:SF4">
    <property type="entry name" value="ATP_GTP-BINDING PROTEIN"/>
    <property type="match status" value="1"/>
</dbReference>
<dbReference type="RefSeq" id="WP_386044955.1">
    <property type="nucleotide sequence ID" value="NZ_JBHUIO010000005.1"/>
</dbReference>
<dbReference type="InterPro" id="IPR011330">
    <property type="entry name" value="Glyco_hydro/deAcase_b/a-brl"/>
</dbReference>
<evidence type="ECO:0000313" key="3">
    <source>
        <dbReference type="Proteomes" id="UP001597343"/>
    </source>
</evidence>
<accession>A0ABW4ZUE5</accession>
<keyword evidence="1" id="KW-0732">Signal</keyword>
<evidence type="ECO:0000256" key="1">
    <source>
        <dbReference type="ARBA" id="ARBA00022729"/>
    </source>
</evidence>
<dbReference type="InterPro" id="IPR013517">
    <property type="entry name" value="FG-GAP"/>
</dbReference>
<dbReference type="SUPFAM" id="SSF69318">
    <property type="entry name" value="Integrin alpha N-terminal domain"/>
    <property type="match status" value="1"/>
</dbReference>
<dbReference type="SUPFAM" id="SSF88713">
    <property type="entry name" value="Glycoside hydrolase/deacetylase"/>
    <property type="match status" value="1"/>
</dbReference>
<sequence length="601" mass="67461">MKKALLRLEDVGPGGYYESEESLWKLRVIADFLSAADVPFHVAMIPRFINPKTGYDRSIADRRDPHVRSFLATLDYLHKRGGSIGLHGYSHQYGESVSGDGFEFAYAECATDCAPDDPKAAFLERGAFESSYASRRMRNGFLAAFSSGLSIDWFETPHYTASENQRRVIEGWTGLIFENDPHSEETRKIVVDDADLPLFRGTIYVPTPLYYLDGAHPEQDLQRMCEQSKSFQDGEIAGFFYHPYLEFPFISREGSRVVYEEHSYLKRLVRCFQAERFRFVSLLSQVSFVPTMRQTDFFPGQEIWVGDIDGDRQSELIVRERETGDWYAASVSLELFPCRRSAPLEPRRVLRGVGGGEVLIGDVNGDGRDDLVLWDRASGAWRVALSDGESFQAPSVWLDYFGSGGMWKAFLADWNGDGRADLAVWNKVTGAWRLAESDGAKFCPLRGVASGHSGIDQQALYADLNGDGRAELLLWNPDSGSWRVGSWQAGALQMERDPWLENWAVGKEWRVRVGDFDRDGRADVLVVDPERGDWQIARSTGERLVPAESVLRPWVAGREMEPLVGVWSPDGRSSICARNRSLRGGTVDFALSVVGKGKPGR</sequence>
<dbReference type="EMBL" id="JBHUIO010000005">
    <property type="protein sequence ID" value="MFD2169643.1"/>
    <property type="molecule type" value="Genomic_DNA"/>
</dbReference>
<reference evidence="3" key="1">
    <citation type="journal article" date="2019" name="Int. J. Syst. Evol. Microbiol.">
        <title>The Global Catalogue of Microorganisms (GCM) 10K type strain sequencing project: providing services to taxonomists for standard genome sequencing and annotation.</title>
        <authorList>
            <consortium name="The Broad Institute Genomics Platform"/>
            <consortium name="The Broad Institute Genome Sequencing Center for Infectious Disease"/>
            <person name="Wu L."/>
            <person name="Ma J."/>
        </authorList>
    </citation>
    <scope>NUCLEOTIDE SEQUENCE [LARGE SCALE GENOMIC DNA]</scope>
    <source>
        <strain evidence="3">CGMCC 1.13574</strain>
    </source>
</reference>
<dbReference type="Proteomes" id="UP001597343">
    <property type="component" value="Unassembled WGS sequence"/>
</dbReference>
<dbReference type="InterPro" id="IPR028994">
    <property type="entry name" value="Integrin_alpha_N"/>
</dbReference>